<gene>
    <name evidence="1" type="ORF">RF11_08496</name>
</gene>
<comment type="caution">
    <text evidence="1">The sequence shown here is derived from an EMBL/GenBank/DDBJ whole genome shotgun (WGS) entry which is preliminary data.</text>
</comment>
<sequence>MVSDLRFVIYHLLYHCVGKVKCFYSGQNALEHGVMPTQCTSVEINDRLFEIIILCQGCQRYDPRVRQFTMLLIQYARKTWKNKYFVVDINEKQTCLICMEHNAASKEDKFLAKVKILVAFSIAIDESTDITGMAQLDVFVRGVNKDIHISQEFEESILMNDTATEDDNDEFLSETDSYQENEGLTAMSDAVVSNLSQLLGSKITDATDTFKGYVASLSFLFNSMK</sequence>
<name>A0A0C2JRD3_THEKT</name>
<dbReference type="Proteomes" id="UP000031668">
    <property type="component" value="Unassembled WGS sequence"/>
</dbReference>
<accession>A0A0C2JRD3</accession>
<evidence type="ECO:0008006" key="3">
    <source>
        <dbReference type="Google" id="ProtNLM"/>
    </source>
</evidence>
<evidence type="ECO:0000313" key="1">
    <source>
        <dbReference type="EMBL" id="KII71963.1"/>
    </source>
</evidence>
<dbReference type="PANTHER" id="PTHR45913:SF5">
    <property type="entry name" value="GENERAL TRANSCRIPTION FACTOR II-I REPEAT DOMAIN-CONTAINING PROTEIN 2A-LIKE PROTEIN"/>
    <property type="match status" value="1"/>
</dbReference>
<dbReference type="AlphaFoldDB" id="A0A0C2JRD3"/>
<evidence type="ECO:0000313" key="2">
    <source>
        <dbReference type="Proteomes" id="UP000031668"/>
    </source>
</evidence>
<dbReference type="OrthoDB" id="10063846at2759"/>
<keyword evidence="2" id="KW-1185">Reference proteome</keyword>
<reference evidence="1 2" key="1">
    <citation type="journal article" date="2014" name="Genome Biol. Evol.">
        <title>The genome of the myxosporean Thelohanellus kitauei shows adaptations to nutrient acquisition within its fish host.</title>
        <authorList>
            <person name="Yang Y."/>
            <person name="Xiong J."/>
            <person name="Zhou Z."/>
            <person name="Huo F."/>
            <person name="Miao W."/>
            <person name="Ran C."/>
            <person name="Liu Y."/>
            <person name="Zhang J."/>
            <person name="Feng J."/>
            <person name="Wang M."/>
            <person name="Wang M."/>
            <person name="Wang L."/>
            <person name="Yao B."/>
        </authorList>
    </citation>
    <scope>NUCLEOTIDE SEQUENCE [LARGE SCALE GENOMIC DNA]</scope>
    <source>
        <strain evidence="1">Wuqing</strain>
    </source>
</reference>
<organism evidence="1 2">
    <name type="scientific">Thelohanellus kitauei</name>
    <name type="common">Myxosporean</name>
    <dbReference type="NCBI Taxonomy" id="669202"/>
    <lineage>
        <taxon>Eukaryota</taxon>
        <taxon>Metazoa</taxon>
        <taxon>Cnidaria</taxon>
        <taxon>Myxozoa</taxon>
        <taxon>Myxosporea</taxon>
        <taxon>Bivalvulida</taxon>
        <taxon>Platysporina</taxon>
        <taxon>Myxobolidae</taxon>
        <taxon>Thelohanellus</taxon>
    </lineage>
</organism>
<dbReference type="PANTHER" id="PTHR45913">
    <property type="entry name" value="EPM2A-INTERACTING PROTEIN 1"/>
    <property type="match status" value="1"/>
</dbReference>
<proteinExistence type="predicted"/>
<dbReference type="EMBL" id="JWZT01001512">
    <property type="protein sequence ID" value="KII71963.1"/>
    <property type="molecule type" value="Genomic_DNA"/>
</dbReference>
<protein>
    <recommendedName>
        <fullName evidence="3">DUF4371 domain-containing protein</fullName>
    </recommendedName>
</protein>